<evidence type="ECO:0000256" key="15">
    <source>
        <dbReference type="SAM" id="SignalP"/>
    </source>
</evidence>
<dbReference type="SMART" id="SM00121">
    <property type="entry name" value="IB"/>
    <property type="match status" value="1"/>
</dbReference>
<keyword evidence="5" id="KW-0677">Repeat</keyword>
<dbReference type="InterPro" id="IPR000867">
    <property type="entry name" value="IGFBP-like"/>
</dbReference>
<dbReference type="Pfam" id="PF02210">
    <property type="entry name" value="Laminin_G_2"/>
    <property type="match status" value="2"/>
</dbReference>
<feature type="region of interest" description="Disordered" evidence="13">
    <location>
        <begin position="2071"/>
        <end position="2098"/>
    </location>
</feature>
<dbReference type="SUPFAM" id="SSF57184">
    <property type="entry name" value="Growth factor receptor domain"/>
    <property type="match status" value="1"/>
</dbReference>
<dbReference type="PROSITE" id="PS51323">
    <property type="entry name" value="IGFBP_N_2"/>
    <property type="match status" value="1"/>
</dbReference>
<feature type="repeat" description="CSPG" evidence="12">
    <location>
        <begin position="1349"/>
        <end position="1447"/>
    </location>
</feature>
<dbReference type="SUPFAM" id="SSF49899">
    <property type="entry name" value="Concanavalin A-like lectins/glucanases"/>
    <property type="match status" value="2"/>
</dbReference>
<dbReference type="GO" id="GO:0001525">
    <property type="term" value="P:angiogenesis"/>
    <property type="evidence" value="ECO:0007669"/>
    <property type="project" value="UniProtKB-KW"/>
</dbReference>
<evidence type="ECO:0000256" key="14">
    <source>
        <dbReference type="SAM" id="Phobius"/>
    </source>
</evidence>
<keyword evidence="8" id="KW-0325">Glycoprotein</keyword>
<evidence type="ECO:0000256" key="2">
    <source>
        <dbReference type="ARBA" id="ARBA00022525"/>
    </source>
</evidence>
<reference evidence="19" key="2">
    <citation type="submission" date="2017-12" db="EMBL/GenBank/DDBJ databases">
        <title>Genome sequence of the Bar-tailed Godwit (Limosa lapponica baueri).</title>
        <authorList>
            <person name="Lima N.C.B."/>
            <person name="Parody-Merino A.M."/>
            <person name="Battley P.F."/>
            <person name="Fidler A.E."/>
            <person name="Prosdocimi F."/>
        </authorList>
    </citation>
    <scope>NUCLEOTIDE SEQUENCE [LARGE SCALE GENOMIC DNA]</scope>
</reference>
<keyword evidence="14" id="KW-1133">Transmembrane helix</keyword>
<feature type="repeat" description="CSPG" evidence="12">
    <location>
        <begin position="556"/>
        <end position="651"/>
    </location>
</feature>
<dbReference type="PANTHER" id="PTHR45739:SF14">
    <property type="entry name" value="CHONDROITIN SULFATE PROTEOGLYCAN 4"/>
    <property type="match status" value="1"/>
</dbReference>
<evidence type="ECO:0000313" key="18">
    <source>
        <dbReference type="EMBL" id="PKU41674.1"/>
    </source>
</evidence>
<feature type="chain" id="PRO_5014122413" description="Endothelial cell-specific molecule 1" evidence="15">
    <location>
        <begin position="20"/>
        <end position="2231"/>
    </location>
</feature>
<feature type="repeat" description="CSPG" evidence="12">
    <location>
        <begin position="680"/>
        <end position="775"/>
    </location>
</feature>
<dbReference type="PANTHER" id="PTHR45739">
    <property type="entry name" value="MATRIX PROTEIN, PUTATIVE-RELATED"/>
    <property type="match status" value="1"/>
</dbReference>
<keyword evidence="19" id="KW-1185">Reference proteome</keyword>
<evidence type="ECO:0000256" key="6">
    <source>
        <dbReference type="ARBA" id="ARBA00022974"/>
    </source>
</evidence>
<dbReference type="InterPro" id="IPR009030">
    <property type="entry name" value="Growth_fac_rcpt_cys_sf"/>
</dbReference>
<evidence type="ECO:0000256" key="12">
    <source>
        <dbReference type="PROSITE-ProRule" id="PRU01201"/>
    </source>
</evidence>
<feature type="repeat" description="CSPG" evidence="12">
    <location>
        <begin position="792"/>
        <end position="890"/>
    </location>
</feature>
<feature type="repeat" description="CSPG" evidence="12">
    <location>
        <begin position="1687"/>
        <end position="1787"/>
    </location>
</feature>
<comment type="function">
    <text evidence="9">Involved in angiogenesis; promotes angiogenic sprouting. May have potent implications in lung endothelial cell-leukocyte interactions.</text>
</comment>
<keyword evidence="14" id="KW-0812">Transmembrane</keyword>
<dbReference type="InterPro" id="IPR039005">
    <property type="entry name" value="CSPG_rpt"/>
</dbReference>
<dbReference type="Proteomes" id="UP000233556">
    <property type="component" value="Unassembled WGS sequence"/>
</dbReference>
<dbReference type="Pfam" id="PF00219">
    <property type="entry name" value="IGFBP"/>
    <property type="match status" value="1"/>
</dbReference>
<gene>
    <name evidence="18" type="ORF">llap_8028</name>
</gene>
<feature type="signal peptide" evidence="15">
    <location>
        <begin position="1"/>
        <end position="19"/>
    </location>
</feature>
<evidence type="ECO:0000256" key="1">
    <source>
        <dbReference type="ARBA" id="ARBA00004613"/>
    </source>
</evidence>
<keyword evidence="7" id="KW-1015">Disulfide bond</keyword>
<dbReference type="FunFam" id="4.10.40.20:FF:000002">
    <property type="entry name" value="Endothelial cell-specific molecule 1"/>
    <property type="match status" value="1"/>
</dbReference>
<sequence>MKGFLFLTLLLIPVHAGTAWSAKYAVDCPEPCDSNACKSNLHCKRTVLDDCGCCRVCAAALGETCYRTVSGMDGVKCGPGLKCQFYTEEDDFGDEFGICKECSYGTYGMECRKTCNCPSGICDRVTGKCLKFPFFQLSASKPPNRRKIVSHAVSFYGKSFVELNTREASSQTSLQLRFRTSRPHGLLFLAAGKKDYCLMELCSGNLQLRINFGLGERVLHSQQRSPLNDLAWHLVELHHERDNVTLVIDKHDRTSAKMPGILYELNIDYGFYIGGASKLDAPYLAGALPNFRGCIDDVLFNQLDILMPLRSSPGFKSVHEVSVGCSDEFFAGEDEPISFFSSRSYVSFPSWNVDDEGILEYTLQTSAARGLLIYHPGQAGDFVAMEMEDGLIKAYVGKHERRTQLSSRRYVNDSHWHYVELKFTAEYLQLTLDEETVKTSLPPHSKLPLLKGSLFVGGVDDSTRSEVIKLELTSVSGKYARGGSFKGCLRDLKANSEKKSLKNVLVTKDVSAGCETESALHTSLSLEMAVKNPTVKAAPTFAIPPESSVSLGKEDRSHLLVLSNLIVLEGGQASLESKHIKVNLDFQKLGIHQSQILFEIKEPPSHGELKLDVEPVQEVNTFSMQDMWQGKILYVHDGSEETYDYFNFSISTSNEKIVPPYLQGNEQHVFSITVTPVNDAPEITLPEGNLLLLLENSKKRLTSDLIKVLDKDTDPVDLSVSVLGNLNADAGFLENSKHPGKPITTFSNEDLREGTVFFVHTGVKNSRIVLRASDGEKVSNTVVLRVMAVPLDYRVVNCSGIELLQGVSALIMPRHLAVETNANLQELEIRYEITEPPKFGEVQRQHSRGEWKRVSSFSHRSLQRSRVRYCSTFKEIQQENVTDEFKFKVSIGTRISEEHVFPIKVKWLRYSLLKHAPLEIEKSKKKYLNSNNLFAVIVDLEIPEDELHFKLLSLPRSGQILLNDQPLKKYSIFSQKDITDQKVAYELISRYHEDNRDSFRFLISTKYLESNLYDFEVYIKPDFRNLILTNNGLTVTEGEGELITSTKLFVQTPDNKTFQYKIIQFPKHGKLKLINFSGAFESNDNLTTFTNKDITDKRLMYVHDDSETAFDEFLVRASNGESGKWANFDPEVEPVSAEIRFNISVQLKNDEKPVRVIDKIFNVVRNGQRLLTLADLCYHDPDSDFDDGQLLYTRRGISNGDLVLTNDTLHRLYQFKQADLEQKQVLFMHRGADFGRFVLFVTDGKHYTSSLLEVSATDPYVQLANNTGLLVQKGKEETVTTANLSAITNQDVRNDHEITYEIFSFPKYGRIYVNNLLMDSFTQLDLIKGDVHLDAGVHVRIYLESHQWPPRIVNKNSLLVEEGKPVKISKGKLQVVHENSSPSEIVFTLRQLPVHGYIRKFSSEESYLSADQRSVLSFTQQDVDEGKVQYVQTVPDQLDDCFSLDVTNGVRTVSGIEIAVDIIPRMIPLEVQNFTVMEGGSKALVEDYLKISSRHFAGLSCEFILIEQPKHGYITNTRVPGIKLTTFTRKQMEQELIYYVHDGSEELMDNFTVIVNNTELWKQSLPQTVFITVTAVNDETPVIKVNRILQVWVGSVTEITIDDLCAEDKDSLPSELIYSITPPSNGHVALKSSPNKSILSFTQAHIIEGQLVFVHNGAMSGGFNFQVTDGLNFAPRQIFSITAQMLVISLEVNKGLGVFPGSRKPILRHDLKAVTNDVTNAGNRTITFMIVTSPKLGRLIRVNSDNTTQEILSFTQSMVDEGVIMYEHLHAESAVWSAEDFFTFTVSSPPSALDLQVFHIVISYEITRHDRNSRLLANTGAIVQEGGRVLINKTNLDASNLLIKLPEVQRFMYEVWYQVVSLPQHGMIVVGERNVSKEKPNFSQYILNKFGIVYISNQAAYKFRSSDLDASELANLTNSNPRFEVIVPPSHGRIVKKRFVDDAVFEDVQTFTQADIDSGVVLLDVDTNMTGIDLLNDSFTFILRADAVQPAVGYFRYSIVPYSPPLVQGFTTDVPSVASTTTLKIHATSKEGPAASSQNDEPTATPHETGPTMRAGQNHWRNLHEEGPLLNLAMGTSGSAGTKATAQVNARSPSEQADESSNPWFVVIPLVLVSVLLIVAVISVCILLMCQKKKKAKPLVRCQTGAALSSPNGCLERSLTVPSVTVTPLLKGAERSTAAAFVAVRHERLLPAAVPPTAERSLQNSWLNLDPEMIQYCRKTNPTLKRSQYWV</sequence>
<feature type="repeat" description="CSPG" evidence="12">
    <location>
        <begin position="1580"/>
        <end position="1670"/>
    </location>
</feature>
<dbReference type="EMBL" id="KZ506089">
    <property type="protein sequence ID" value="PKU41674.1"/>
    <property type="molecule type" value="Genomic_DNA"/>
</dbReference>
<protein>
    <recommendedName>
        <fullName evidence="10">Endothelial cell-specific molecule 1</fullName>
    </recommendedName>
</protein>
<feature type="domain" description="Laminin G" evidence="16">
    <location>
        <begin position="150"/>
        <end position="325"/>
    </location>
</feature>
<dbReference type="Gene3D" id="4.10.40.20">
    <property type="match status" value="1"/>
</dbReference>
<name>A0A2I0U6G1_LIMLA</name>
<accession>A0A2I0U6G1</accession>
<keyword evidence="3" id="KW-0037">Angiogenesis</keyword>
<comment type="subcellular location">
    <subcellularLocation>
        <location evidence="1">Secreted</location>
    </subcellularLocation>
</comment>
<proteinExistence type="predicted"/>
<dbReference type="PROSITE" id="PS51854">
    <property type="entry name" value="CSPG"/>
    <property type="match status" value="9"/>
</dbReference>
<evidence type="ECO:0000256" key="9">
    <source>
        <dbReference type="ARBA" id="ARBA00053112"/>
    </source>
</evidence>
<evidence type="ECO:0000256" key="8">
    <source>
        <dbReference type="ARBA" id="ARBA00023180"/>
    </source>
</evidence>
<feature type="compositionally biased region" description="Polar residues" evidence="13">
    <location>
        <begin position="2074"/>
        <end position="2098"/>
    </location>
</feature>
<feature type="domain" description="Laminin G" evidence="16">
    <location>
        <begin position="335"/>
        <end position="514"/>
    </location>
</feature>
<comment type="caution">
    <text evidence="11">Lacks conserved residue(s) required for the propagation of feature annotation.</text>
</comment>
<keyword evidence="2" id="KW-0964">Secreted</keyword>
<keyword evidence="4 15" id="KW-0732">Signal</keyword>
<dbReference type="SMART" id="SM00282">
    <property type="entry name" value="LamG"/>
    <property type="match status" value="2"/>
</dbReference>
<feature type="repeat" description="CSPG" evidence="12">
    <location>
        <begin position="1465"/>
        <end position="1556"/>
    </location>
</feature>
<feature type="domain" description="IGFBP N-terminal" evidence="17">
    <location>
        <begin position="24"/>
        <end position="102"/>
    </location>
</feature>
<dbReference type="InterPro" id="IPR013320">
    <property type="entry name" value="ConA-like_dom_sf"/>
</dbReference>
<dbReference type="CDD" id="cd00110">
    <property type="entry name" value="LamG"/>
    <property type="match status" value="2"/>
</dbReference>
<evidence type="ECO:0000256" key="11">
    <source>
        <dbReference type="PROSITE-ProRule" id="PRU00122"/>
    </source>
</evidence>
<dbReference type="GO" id="GO:0005576">
    <property type="term" value="C:extracellular region"/>
    <property type="evidence" value="ECO:0007669"/>
    <property type="project" value="UniProtKB-SubCell"/>
</dbReference>
<reference evidence="19" key="1">
    <citation type="submission" date="2017-11" db="EMBL/GenBank/DDBJ databases">
        <authorList>
            <person name="Lima N.C."/>
            <person name="Parody-Merino A.M."/>
            <person name="Battley P.F."/>
            <person name="Fidler A.E."/>
            <person name="Prosdocimi F."/>
        </authorList>
    </citation>
    <scope>NUCLEOTIDE SEQUENCE [LARGE SCALE GENOMIC DNA]</scope>
</reference>
<evidence type="ECO:0000259" key="16">
    <source>
        <dbReference type="PROSITE" id="PS50025"/>
    </source>
</evidence>
<dbReference type="Gene3D" id="2.60.120.200">
    <property type="match status" value="2"/>
</dbReference>
<dbReference type="InterPro" id="IPR001791">
    <property type="entry name" value="Laminin_G"/>
</dbReference>
<keyword evidence="14" id="KW-0472">Membrane</keyword>
<feature type="region of interest" description="Disordered" evidence="13">
    <location>
        <begin position="2028"/>
        <end position="2055"/>
    </location>
</feature>
<feature type="repeat" description="CSPG" evidence="12">
    <location>
        <begin position="1024"/>
        <end position="1118"/>
    </location>
</feature>
<dbReference type="OrthoDB" id="9026019at2759"/>
<evidence type="ECO:0000256" key="13">
    <source>
        <dbReference type="SAM" id="MobiDB-lite"/>
    </source>
</evidence>
<evidence type="ECO:0000256" key="4">
    <source>
        <dbReference type="ARBA" id="ARBA00022729"/>
    </source>
</evidence>
<keyword evidence="6" id="KW-0654">Proteoglycan</keyword>
<evidence type="ECO:0000259" key="17">
    <source>
        <dbReference type="PROSITE" id="PS51323"/>
    </source>
</evidence>
<evidence type="ECO:0000256" key="5">
    <source>
        <dbReference type="ARBA" id="ARBA00022737"/>
    </source>
</evidence>
<dbReference type="Pfam" id="PF16184">
    <property type="entry name" value="Cadherin_3"/>
    <property type="match status" value="10"/>
</dbReference>
<evidence type="ECO:0000256" key="3">
    <source>
        <dbReference type="ARBA" id="ARBA00022657"/>
    </source>
</evidence>
<organism evidence="18 19">
    <name type="scientific">Limosa lapponica baueri</name>
    <dbReference type="NCBI Taxonomy" id="1758121"/>
    <lineage>
        <taxon>Eukaryota</taxon>
        <taxon>Metazoa</taxon>
        <taxon>Chordata</taxon>
        <taxon>Craniata</taxon>
        <taxon>Vertebrata</taxon>
        <taxon>Euteleostomi</taxon>
        <taxon>Archelosauria</taxon>
        <taxon>Archosauria</taxon>
        <taxon>Dinosauria</taxon>
        <taxon>Saurischia</taxon>
        <taxon>Theropoda</taxon>
        <taxon>Coelurosauria</taxon>
        <taxon>Aves</taxon>
        <taxon>Neognathae</taxon>
        <taxon>Neoaves</taxon>
        <taxon>Charadriiformes</taxon>
        <taxon>Scolopacidae</taxon>
        <taxon>Limosa</taxon>
    </lineage>
</organism>
<feature type="transmembrane region" description="Helical" evidence="14">
    <location>
        <begin position="2104"/>
        <end position="2129"/>
    </location>
</feature>
<evidence type="ECO:0000256" key="7">
    <source>
        <dbReference type="ARBA" id="ARBA00023157"/>
    </source>
</evidence>
<dbReference type="PROSITE" id="PS50025">
    <property type="entry name" value="LAM_G_DOMAIN"/>
    <property type="match status" value="2"/>
</dbReference>
<evidence type="ECO:0000313" key="19">
    <source>
        <dbReference type="Proteomes" id="UP000233556"/>
    </source>
</evidence>
<dbReference type="InterPro" id="IPR051561">
    <property type="entry name" value="FRAS1_ECM"/>
</dbReference>
<feature type="repeat" description="CSPG" evidence="12">
    <location>
        <begin position="909"/>
        <end position="1004"/>
    </location>
</feature>
<evidence type="ECO:0000256" key="10">
    <source>
        <dbReference type="ARBA" id="ARBA00067767"/>
    </source>
</evidence>